<feature type="signal peptide" evidence="2">
    <location>
        <begin position="1"/>
        <end position="27"/>
    </location>
</feature>
<feature type="region of interest" description="Disordered" evidence="1">
    <location>
        <begin position="518"/>
        <end position="547"/>
    </location>
</feature>
<feature type="compositionally biased region" description="Basic residues" evidence="1">
    <location>
        <begin position="186"/>
        <end position="202"/>
    </location>
</feature>
<proteinExistence type="predicted"/>
<comment type="caution">
    <text evidence="3">The sequence shown here is derived from an EMBL/GenBank/DDBJ whole genome shotgun (WGS) entry which is preliminary data.</text>
</comment>
<protein>
    <submittedName>
        <fullName evidence="3">Uncharacterized protein</fullName>
    </submittedName>
</protein>
<feature type="region of interest" description="Disordered" evidence="1">
    <location>
        <begin position="463"/>
        <end position="494"/>
    </location>
</feature>
<accession>A0A8J5TAN4</accession>
<feature type="region of interest" description="Disordered" evidence="1">
    <location>
        <begin position="419"/>
        <end position="445"/>
    </location>
</feature>
<organism evidence="3 4">
    <name type="scientific">Zizania palustris</name>
    <name type="common">Northern wild rice</name>
    <dbReference type="NCBI Taxonomy" id="103762"/>
    <lineage>
        <taxon>Eukaryota</taxon>
        <taxon>Viridiplantae</taxon>
        <taxon>Streptophyta</taxon>
        <taxon>Embryophyta</taxon>
        <taxon>Tracheophyta</taxon>
        <taxon>Spermatophyta</taxon>
        <taxon>Magnoliopsida</taxon>
        <taxon>Liliopsida</taxon>
        <taxon>Poales</taxon>
        <taxon>Poaceae</taxon>
        <taxon>BOP clade</taxon>
        <taxon>Oryzoideae</taxon>
        <taxon>Oryzeae</taxon>
        <taxon>Zizaniinae</taxon>
        <taxon>Zizania</taxon>
    </lineage>
</organism>
<gene>
    <name evidence="3" type="ORF">GUJ93_ZPchr0006g45398</name>
</gene>
<feature type="compositionally biased region" description="Polar residues" evidence="1">
    <location>
        <begin position="534"/>
        <end position="543"/>
    </location>
</feature>
<dbReference type="InterPro" id="IPR008507">
    <property type="entry name" value="DUF789"/>
</dbReference>
<dbReference type="AlphaFoldDB" id="A0A8J5TAN4"/>
<dbReference type="Pfam" id="PF05623">
    <property type="entry name" value="DUF789"/>
    <property type="match status" value="1"/>
</dbReference>
<evidence type="ECO:0000313" key="3">
    <source>
        <dbReference type="EMBL" id="KAG8074529.1"/>
    </source>
</evidence>
<dbReference type="PANTHER" id="PTHR32010:SF18">
    <property type="entry name" value="DUF789 FAMILY PROTEIN"/>
    <property type="match status" value="1"/>
</dbReference>
<feature type="region of interest" description="Disordered" evidence="1">
    <location>
        <begin position="174"/>
        <end position="202"/>
    </location>
</feature>
<keyword evidence="2" id="KW-0732">Signal</keyword>
<dbReference type="EMBL" id="JAAALK010000283">
    <property type="protein sequence ID" value="KAG8074529.1"/>
    <property type="molecule type" value="Genomic_DNA"/>
</dbReference>
<keyword evidence="4" id="KW-1185">Reference proteome</keyword>
<feature type="chain" id="PRO_5035258451" evidence="2">
    <location>
        <begin position="28"/>
        <end position="1019"/>
    </location>
</feature>
<sequence>MICPRFAFLNSIFLALKQMSCAPQVTARRSQTITHTHNSTSSFTKGQLTHRPENRDSTFTTLPIGPESTWKLVPFLSEIQEVNKCFTPGAASTESLDLLSPQPIILYLLEQPNEKNMLDQVDYCKPISSGSPQSGSALRQHRHRRKINKSLTTFPPCHVLANNSPMPVTDPVISDYDILHDDGKPPKRSPKKKGSNRKGKHCRRATCKRLNLPLEIHCEENIDAASPVEVLLTDLLADKLSETSSSGSSLVKEANHLGKDVEKIFSSNGIPYLNDGSNSTDTSEFDGSTFTEHGCAYLGEESNNYEKSLRPCVYNSNDAATGSSFHGLESDNSVNVSVNDEARLTIKDENRHDHFQHGASTDLNNVKKALHLIGAHLSITRAEVSNDSFGNSSCCSKDVADSSSQTERCMYKNQTPFISSKHASSQSSRNYHAPKNGMSMVPKNHLQQKNGSSMMQLIYDKDSSVRTNSVSSDDTGVGSNSPTEGNGSSQSGVEKAALASRILDSCLSAQATSKEACTSTIEEDPRSSCPDSKAISTHSNSRSLCADPSTAEMEERCYVKLATENTPRECSKLYSTSGKYFKLYSASGHISVKWVPVGKKDSVHSDAPETCAVQASDLTNDIPISANIDVENVPEANNEANKLAAEISDKPKSPGELNLRWQACSETGTDFNKIRKAVCDAYSAQQRVEDVQVIIGRPLADFEQFISSASPALYCSTRPARRNLYSHEWIREGRCFHQTNDINLRRIWQWYEEPGCYGLEVKAQEHRRSKGLCDSHYQFTTYFVPYLSAVQLFGQAKRTGTGSVDKEAAGMDVTSKTSPCLSSLPILANLLPQQLHKRNSSAYLQTKDDEQFGRGELVFEFFESEQPFWRRQLFDKIKELTSGVKPSNCQISGDPMNLELNLRDLHPASWYCVAWYPIYRIPDGKLQAAFLTYHSLGHSVCVSEGAADSRVVLPVTGLQSYNDKGELWFEMGGSGGEEAASALKERVRTLNEAAWVMSTANKMRRNSHPDYDFFLSRNR</sequence>
<reference evidence="3" key="1">
    <citation type="journal article" date="2021" name="bioRxiv">
        <title>Whole Genome Assembly and Annotation of Northern Wild Rice, Zizania palustris L., Supports a Whole Genome Duplication in the Zizania Genus.</title>
        <authorList>
            <person name="Haas M."/>
            <person name="Kono T."/>
            <person name="Macchietto M."/>
            <person name="Millas R."/>
            <person name="McGilp L."/>
            <person name="Shao M."/>
            <person name="Duquette J."/>
            <person name="Hirsch C.N."/>
            <person name="Kimball J."/>
        </authorList>
    </citation>
    <scope>NUCLEOTIDE SEQUENCE</scope>
    <source>
        <tissue evidence="3">Fresh leaf tissue</tissue>
    </source>
</reference>
<name>A0A8J5TAN4_ZIZPA</name>
<dbReference type="OrthoDB" id="1920576at2759"/>
<dbReference type="Proteomes" id="UP000729402">
    <property type="component" value="Unassembled WGS sequence"/>
</dbReference>
<evidence type="ECO:0000313" key="4">
    <source>
        <dbReference type="Proteomes" id="UP000729402"/>
    </source>
</evidence>
<feature type="region of interest" description="Disordered" evidence="1">
    <location>
        <begin position="32"/>
        <end position="54"/>
    </location>
</feature>
<feature type="compositionally biased region" description="Polar residues" evidence="1">
    <location>
        <begin position="419"/>
        <end position="430"/>
    </location>
</feature>
<reference evidence="3" key="2">
    <citation type="submission" date="2021-02" db="EMBL/GenBank/DDBJ databases">
        <authorList>
            <person name="Kimball J.A."/>
            <person name="Haas M.W."/>
            <person name="Macchietto M."/>
            <person name="Kono T."/>
            <person name="Duquette J."/>
            <person name="Shao M."/>
        </authorList>
    </citation>
    <scope>NUCLEOTIDE SEQUENCE</scope>
    <source>
        <tissue evidence="3">Fresh leaf tissue</tissue>
    </source>
</reference>
<dbReference type="PANTHER" id="PTHR32010">
    <property type="entry name" value="PHOTOSYSTEM II STABILITY/ASSEMBLY FACTOR HCF136, CHLOROPLASTIC"/>
    <property type="match status" value="1"/>
</dbReference>
<feature type="compositionally biased region" description="Polar residues" evidence="1">
    <location>
        <begin position="465"/>
        <end position="492"/>
    </location>
</feature>
<evidence type="ECO:0000256" key="1">
    <source>
        <dbReference type="SAM" id="MobiDB-lite"/>
    </source>
</evidence>
<feature type="compositionally biased region" description="Polar residues" evidence="1">
    <location>
        <begin position="32"/>
        <end position="47"/>
    </location>
</feature>
<evidence type="ECO:0000256" key="2">
    <source>
        <dbReference type="SAM" id="SignalP"/>
    </source>
</evidence>